<sequence>MTSVTWTINSKFLQHILDATRMEELDILKKRKPPWPKESRKRSGKKRTPAPSTFNSSTAGRSPTSTLPESEQLKSFCKKVSLTYEDFNDLSLSIKPEDYVKDRRRYRFKQFARKSARLSGDRLGQRGRAPTNEGPRRRSIDLVGEQDETTDAVTVGQQSPIAEEGDATPANFDDRNEQNAELIWTTSESGRARHEGAGQRQEGDAPFEAGGADAEAYILTVPVCCIGRNFCDSRHDPLAHPHKSRPTIVGERKKSIPAPKPSAEQAAYLRHLLADVHAPNGNRLAVLQHTIAGSTHYRVHGPEVEYDANGEAWDDSYESDSDISISTVSSIASPTASPSSRRASLEDLRKPVVRPAKGPTRFPVTKVARLK</sequence>
<accession>A0A165AUM5</accession>
<dbReference type="InParanoid" id="A0A165AUM5"/>
<dbReference type="GeneID" id="63830655"/>
<protein>
    <submittedName>
        <fullName evidence="2">Uncharacterized protein</fullName>
    </submittedName>
</protein>
<gene>
    <name evidence="2" type="ORF">LAESUDRAFT_765268</name>
</gene>
<keyword evidence="3" id="KW-1185">Reference proteome</keyword>
<feature type="region of interest" description="Disordered" evidence="1">
    <location>
        <begin position="187"/>
        <end position="207"/>
    </location>
</feature>
<evidence type="ECO:0000313" key="2">
    <source>
        <dbReference type="EMBL" id="KZS99692.1"/>
    </source>
</evidence>
<feature type="region of interest" description="Disordered" evidence="1">
    <location>
        <begin position="329"/>
        <end position="371"/>
    </location>
</feature>
<feature type="compositionally biased region" description="Polar residues" evidence="1">
    <location>
        <begin position="151"/>
        <end position="160"/>
    </location>
</feature>
<feature type="region of interest" description="Disordered" evidence="1">
    <location>
        <begin position="116"/>
        <end position="175"/>
    </location>
</feature>
<dbReference type="EMBL" id="KV427731">
    <property type="protein sequence ID" value="KZS99692.1"/>
    <property type="molecule type" value="Genomic_DNA"/>
</dbReference>
<dbReference type="AlphaFoldDB" id="A0A165AUM5"/>
<organism evidence="2 3">
    <name type="scientific">Laetiporus sulphureus 93-53</name>
    <dbReference type="NCBI Taxonomy" id="1314785"/>
    <lineage>
        <taxon>Eukaryota</taxon>
        <taxon>Fungi</taxon>
        <taxon>Dikarya</taxon>
        <taxon>Basidiomycota</taxon>
        <taxon>Agaricomycotina</taxon>
        <taxon>Agaricomycetes</taxon>
        <taxon>Polyporales</taxon>
        <taxon>Laetiporus</taxon>
    </lineage>
</organism>
<reference evidence="2 3" key="1">
    <citation type="journal article" date="2016" name="Mol. Biol. Evol.">
        <title>Comparative Genomics of Early-Diverging Mushroom-Forming Fungi Provides Insights into the Origins of Lignocellulose Decay Capabilities.</title>
        <authorList>
            <person name="Nagy L.G."/>
            <person name="Riley R."/>
            <person name="Tritt A."/>
            <person name="Adam C."/>
            <person name="Daum C."/>
            <person name="Floudas D."/>
            <person name="Sun H."/>
            <person name="Yadav J.S."/>
            <person name="Pangilinan J."/>
            <person name="Larsson K.H."/>
            <person name="Matsuura K."/>
            <person name="Barry K."/>
            <person name="Labutti K."/>
            <person name="Kuo R."/>
            <person name="Ohm R.A."/>
            <person name="Bhattacharya S.S."/>
            <person name="Shirouzu T."/>
            <person name="Yoshinaga Y."/>
            <person name="Martin F.M."/>
            <person name="Grigoriev I.V."/>
            <person name="Hibbett D.S."/>
        </authorList>
    </citation>
    <scope>NUCLEOTIDE SEQUENCE [LARGE SCALE GENOMIC DNA]</scope>
    <source>
        <strain evidence="2 3">93-53</strain>
    </source>
</reference>
<evidence type="ECO:0000256" key="1">
    <source>
        <dbReference type="SAM" id="MobiDB-lite"/>
    </source>
</evidence>
<feature type="compositionally biased region" description="Low complexity" evidence="1">
    <location>
        <begin position="329"/>
        <end position="342"/>
    </location>
</feature>
<dbReference type="RefSeq" id="XP_040757433.1">
    <property type="nucleotide sequence ID" value="XM_040913627.1"/>
</dbReference>
<feature type="compositionally biased region" description="Polar residues" evidence="1">
    <location>
        <begin position="50"/>
        <end position="69"/>
    </location>
</feature>
<evidence type="ECO:0000313" key="3">
    <source>
        <dbReference type="Proteomes" id="UP000076871"/>
    </source>
</evidence>
<feature type="region of interest" description="Disordered" evidence="1">
    <location>
        <begin position="28"/>
        <end position="72"/>
    </location>
</feature>
<proteinExistence type="predicted"/>
<feature type="compositionally biased region" description="Basic residues" evidence="1">
    <location>
        <begin position="29"/>
        <end position="48"/>
    </location>
</feature>
<name>A0A165AUM5_9APHY</name>
<dbReference type="Proteomes" id="UP000076871">
    <property type="component" value="Unassembled WGS sequence"/>
</dbReference>
<feature type="compositionally biased region" description="Basic and acidic residues" evidence="1">
    <location>
        <begin position="190"/>
        <end position="203"/>
    </location>
</feature>
<dbReference type="OrthoDB" id="420187at2759"/>
<dbReference type="FunCoup" id="A0A165AUM5">
    <property type="interactions" value="47"/>
</dbReference>